<protein>
    <submittedName>
        <fullName evidence="1">Uncharacterized protein</fullName>
    </submittedName>
</protein>
<dbReference type="KEGG" id="dsa:Desal_3791"/>
<dbReference type="EMBL" id="CP001649">
    <property type="protein sequence ID" value="ACS81836.1"/>
    <property type="molecule type" value="Genomic_DNA"/>
</dbReference>
<evidence type="ECO:0000313" key="1">
    <source>
        <dbReference type="EMBL" id="ACS81836.1"/>
    </source>
</evidence>
<dbReference type="InterPro" id="IPR011002">
    <property type="entry name" value="FliG_a-hlx"/>
</dbReference>
<sequence>MTDISALNEQYKLDSLGLLPDFCLQEIFNREINNATAAKILILLSEEARRKVLENFNMVRAARINKIIQNYENGELNIPFSRFEKTCEDLMDRVQELKEEGKIQVPTISLDESILNTSGELAEFSDNLPRFNFYHNDIHDLISWWNLAAKNIKSLFGQKAQAENIVLKRLEDNFSAKIFAYAIDDIRKNEFIEKTNKLRKSTYLQYEQLLNLIEEFLLELLDKKNDRDFAARLADNFPEDNSMQERLIKNGPLLLIPAVKDELPAEDIAMSLFKLKLIHDEFGMHGIENLIRNSNIYYFTKGLSISSSSMNPEYASKIIKERKKSILNEFGIKLKMIIDAATCIRENTSTYIMLELMSSYTVYDFEE</sequence>
<gene>
    <name evidence="1" type="ordered locus">Desal_3791</name>
</gene>
<organism evidence="1 2">
    <name type="scientific">Maridesulfovibrio salexigens (strain ATCC 14822 / DSM 2638 / NCIMB 8403 / VKM B-1763)</name>
    <name type="common">Desulfovibrio salexigens</name>
    <dbReference type="NCBI Taxonomy" id="526222"/>
    <lineage>
        <taxon>Bacteria</taxon>
        <taxon>Pseudomonadati</taxon>
        <taxon>Thermodesulfobacteriota</taxon>
        <taxon>Desulfovibrionia</taxon>
        <taxon>Desulfovibrionales</taxon>
        <taxon>Desulfovibrionaceae</taxon>
        <taxon>Maridesulfovibrio</taxon>
    </lineage>
</organism>
<keyword evidence="2" id="KW-1185">Reference proteome</keyword>
<accession>C6BUP2</accession>
<dbReference type="eggNOG" id="ENOG5031A4S">
    <property type="taxonomic scope" value="Bacteria"/>
</dbReference>
<dbReference type="AlphaFoldDB" id="C6BUP2"/>
<dbReference type="SUPFAM" id="SSF48029">
    <property type="entry name" value="FliG"/>
    <property type="match status" value="1"/>
</dbReference>
<reference evidence="1 2" key="1">
    <citation type="submission" date="2009-06" db="EMBL/GenBank/DDBJ databases">
        <title>Complete sequence of Desulfovibrio salexigens DSM 2638.</title>
        <authorList>
            <consortium name="US DOE Joint Genome Institute"/>
            <person name="Lucas S."/>
            <person name="Copeland A."/>
            <person name="Lapidus A."/>
            <person name="Glavina del Rio T."/>
            <person name="Tice H."/>
            <person name="Bruce D."/>
            <person name="Goodwin L."/>
            <person name="Pitluck S."/>
            <person name="Munk A.C."/>
            <person name="Brettin T."/>
            <person name="Detter J.C."/>
            <person name="Han C."/>
            <person name="Tapia R."/>
            <person name="Larimer F."/>
            <person name="Land M."/>
            <person name="Hauser L."/>
            <person name="Kyrpides N."/>
            <person name="Anderson I."/>
            <person name="Wall J.D."/>
            <person name="Arkin A.P."/>
            <person name="Dehal P."/>
            <person name="Chivian D."/>
            <person name="Giles B."/>
            <person name="Hazen T.C."/>
        </authorList>
    </citation>
    <scope>NUCLEOTIDE SEQUENCE [LARGE SCALE GENOMIC DNA]</scope>
    <source>
        <strain evidence="2">ATCC 14822 / DSM 2638 / NCIMB 8403 / VKM B-1763</strain>
    </source>
</reference>
<dbReference type="HOGENOM" id="CLU_745415_0_0_7"/>
<proteinExistence type="predicted"/>
<evidence type="ECO:0000313" key="2">
    <source>
        <dbReference type="Proteomes" id="UP000002601"/>
    </source>
</evidence>
<name>C6BUP2_MARSD</name>
<dbReference type="Gene3D" id="1.10.220.30">
    <property type="match status" value="1"/>
</dbReference>
<dbReference type="Proteomes" id="UP000002601">
    <property type="component" value="Chromosome"/>
</dbReference>
<dbReference type="RefSeq" id="WP_015853652.1">
    <property type="nucleotide sequence ID" value="NC_012881.1"/>
</dbReference>